<dbReference type="Proteomes" id="UP001597145">
    <property type="component" value="Unassembled WGS sequence"/>
</dbReference>
<dbReference type="PANTHER" id="PTHR43289:SF6">
    <property type="entry name" value="SERINE_THREONINE-PROTEIN KINASE NEKL-3"/>
    <property type="match status" value="1"/>
</dbReference>
<evidence type="ECO:0000256" key="4">
    <source>
        <dbReference type="ARBA" id="ARBA00022741"/>
    </source>
</evidence>
<keyword evidence="5 10" id="KW-0418">Kinase</keyword>
<keyword evidence="6" id="KW-0067">ATP-binding</keyword>
<evidence type="ECO:0000256" key="2">
    <source>
        <dbReference type="ARBA" id="ARBA00022527"/>
    </source>
</evidence>
<dbReference type="EMBL" id="JBHUCP010000020">
    <property type="protein sequence ID" value="MFD1532828.1"/>
    <property type="molecule type" value="Genomic_DNA"/>
</dbReference>
<dbReference type="Pfam" id="PF00069">
    <property type="entry name" value="Pkinase"/>
    <property type="match status" value="1"/>
</dbReference>
<sequence length="390" mass="41849">MGQPPVTRVLDGVGGGLLGGRYRLEGRLSAGVADVHRATDLRLQRPVAVHILPPGTNPEDARRIHQDAWTLANLDHPGLVDVHDFAVENHHAYLVTQLVEGPTLDDVLTRERLPLDEITRIGADVADVLAYVHEQGVVHGDLQPSNLVTDRDGRIRVANVGVSGLVSGPLRPAHGTAYLSPEQVRGAHVGPPADVYALGLVLLEAATGRREYPGEGHDAAAARLTNPPAVPRNLSDPLRHALVAMTDIDPARRPTARQVNDILAGGFTEDEQPEPEQRGRTWVWVLALLTLLAVLAAIVLLNSGSRQQPTAPTTPPTTAENTDDGGNNAPALPAVPTFQAPQLPELPKIPDIPSMPNLPDLPNIPTVPDSVSNDAQSLWQQFTDWLSKQF</sequence>
<evidence type="ECO:0000259" key="9">
    <source>
        <dbReference type="PROSITE" id="PS50011"/>
    </source>
</evidence>
<dbReference type="EC" id="2.7.11.1" evidence="1"/>
<name>A0ABW4FRT1_9PSEU</name>
<dbReference type="GO" id="GO:0016301">
    <property type="term" value="F:kinase activity"/>
    <property type="evidence" value="ECO:0007669"/>
    <property type="project" value="UniProtKB-KW"/>
</dbReference>
<keyword evidence="3" id="KW-0808">Transferase</keyword>
<evidence type="ECO:0000256" key="5">
    <source>
        <dbReference type="ARBA" id="ARBA00022777"/>
    </source>
</evidence>
<evidence type="ECO:0000256" key="3">
    <source>
        <dbReference type="ARBA" id="ARBA00022679"/>
    </source>
</evidence>
<dbReference type="Gene3D" id="1.10.510.10">
    <property type="entry name" value="Transferase(Phosphotransferase) domain 1"/>
    <property type="match status" value="1"/>
</dbReference>
<keyword evidence="4" id="KW-0547">Nucleotide-binding</keyword>
<dbReference type="InterPro" id="IPR011009">
    <property type="entry name" value="Kinase-like_dom_sf"/>
</dbReference>
<dbReference type="PANTHER" id="PTHR43289">
    <property type="entry name" value="MITOGEN-ACTIVATED PROTEIN KINASE KINASE KINASE 20-RELATED"/>
    <property type="match status" value="1"/>
</dbReference>
<dbReference type="SUPFAM" id="SSF56112">
    <property type="entry name" value="Protein kinase-like (PK-like)"/>
    <property type="match status" value="1"/>
</dbReference>
<dbReference type="CDD" id="cd14014">
    <property type="entry name" value="STKc_PknB_like"/>
    <property type="match status" value="1"/>
</dbReference>
<evidence type="ECO:0000256" key="8">
    <source>
        <dbReference type="SAM" id="Phobius"/>
    </source>
</evidence>
<proteinExistence type="predicted"/>
<evidence type="ECO:0000313" key="10">
    <source>
        <dbReference type="EMBL" id="MFD1532828.1"/>
    </source>
</evidence>
<dbReference type="PROSITE" id="PS50011">
    <property type="entry name" value="PROTEIN_KINASE_DOM"/>
    <property type="match status" value="1"/>
</dbReference>
<keyword evidence="2" id="KW-0723">Serine/threonine-protein kinase</keyword>
<reference evidence="11" key="1">
    <citation type="journal article" date="2019" name="Int. J. Syst. Evol. Microbiol.">
        <title>The Global Catalogue of Microorganisms (GCM) 10K type strain sequencing project: providing services to taxonomists for standard genome sequencing and annotation.</title>
        <authorList>
            <consortium name="The Broad Institute Genomics Platform"/>
            <consortium name="The Broad Institute Genome Sequencing Center for Infectious Disease"/>
            <person name="Wu L."/>
            <person name="Ma J."/>
        </authorList>
    </citation>
    <scope>NUCLEOTIDE SEQUENCE [LARGE SCALE GENOMIC DNA]</scope>
    <source>
        <strain evidence="11">JCM 12165</strain>
    </source>
</reference>
<feature type="domain" description="Protein kinase" evidence="9">
    <location>
        <begin position="7"/>
        <end position="263"/>
    </location>
</feature>
<dbReference type="InterPro" id="IPR000719">
    <property type="entry name" value="Prot_kinase_dom"/>
</dbReference>
<evidence type="ECO:0000256" key="1">
    <source>
        <dbReference type="ARBA" id="ARBA00012513"/>
    </source>
</evidence>
<keyword evidence="8" id="KW-1133">Transmembrane helix</keyword>
<dbReference type="RefSeq" id="WP_343985945.1">
    <property type="nucleotide sequence ID" value="NZ_BAAAJG010000027.1"/>
</dbReference>
<comment type="caution">
    <text evidence="10">The sequence shown here is derived from an EMBL/GenBank/DDBJ whole genome shotgun (WGS) entry which is preliminary data.</text>
</comment>
<evidence type="ECO:0000256" key="7">
    <source>
        <dbReference type="SAM" id="MobiDB-lite"/>
    </source>
</evidence>
<evidence type="ECO:0000256" key="6">
    <source>
        <dbReference type="ARBA" id="ARBA00022840"/>
    </source>
</evidence>
<keyword evidence="11" id="KW-1185">Reference proteome</keyword>
<gene>
    <name evidence="10" type="ORF">ACFSCY_25725</name>
</gene>
<organism evidence="10 11">
    <name type="scientific">Pseudonocardia aurantiaca</name>
    <dbReference type="NCBI Taxonomy" id="75290"/>
    <lineage>
        <taxon>Bacteria</taxon>
        <taxon>Bacillati</taxon>
        <taxon>Actinomycetota</taxon>
        <taxon>Actinomycetes</taxon>
        <taxon>Pseudonocardiales</taxon>
        <taxon>Pseudonocardiaceae</taxon>
        <taxon>Pseudonocardia</taxon>
    </lineage>
</organism>
<accession>A0ABW4FRT1</accession>
<keyword evidence="8" id="KW-0812">Transmembrane</keyword>
<protein>
    <recommendedName>
        <fullName evidence="1">non-specific serine/threonine protein kinase</fullName>
        <ecNumber evidence="1">2.7.11.1</ecNumber>
    </recommendedName>
</protein>
<keyword evidence="8" id="KW-0472">Membrane</keyword>
<dbReference type="Gene3D" id="3.30.200.20">
    <property type="entry name" value="Phosphorylase Kinase, domain 1"/>
    <property type="match status" value="1"/>
</dbReference>
<feature type="transmembrane region" description="Helical" evidence="8">
    <location>
        <begin position="282"/>
        <end position="301"/>
    </location>
</feature>
<evidence type="ECO:0000313" key="11">
    <source>
        <dbReference type="Proteomes" id="UP001597145"/>
    </source>
</evidence>
<feature type="region of interest" description="Disordered" evidence="7">
    <location>
        <begin position="305"/>
        <end position="333"/>
    </location>
</feature>